<keyword evidence="2" id="KW-1185">Reference proteome</keyword>
<dbReference type="Proteomes" id="UP000018559">
    <property type="component" value="Unassembled WGS sequence"/>
</dbReference>
<evidence type="ECO:0000313" key="1">
    <source>
        <dbReference type="EMBL" id="ETA74546.1"/>
    </source>
</evidence>
<name>V7HZV0_9LACO</name>
<reference evidence="1 2" key="1">
    <citation type="journal article" date="2014" name="Genome Announc.">
        <title>The Genome of the Predominant Equine Lactobacillus Species, Lactobacillus equi, Is Reflective of Its Lifestyle Adaptations to an Herbivorous Host.</title>
        <authorList>
            <person name="O'Donnell M.M."/>
            <person name="Harris H.M."/>
            <person name="O'Toole P.W."/>
            <person name="Ross R.P."/>
        </authorList>
    </citation>
    <scope>NUCLEOTIDE SEQUENCE [LARGE SCALE GENOMIC DNA]</scope>
    <source>
        <strain evidence="1 2">DPC 6820</strain>
    </source>
</reference>
<evidence type="ECO:0000313" key="2">
    <source>
        <dbReference type="Proteomes" id="UP000018559"/>
    </source>
</evidence>
<proteinExistence type="predicted"/>
<accession>V7HZV0</accession>
<organism evidence="1 2">
    <name type="scientific">Ligilactobacillus equi DPC 6820</name>
    <dbReference type="NCBI Taxonomy" id="1392007"/>
    <lineage>
        <taxon>Bacteria</taxon>
        <taxon>Bacillati</taxon>
        <taxon>Bacillota</taxon>
        <taxon>Bacilli</taxon>
        <taxon>Lactobacillales</taxon>
        <taxon>Lactobacillaceae</taxon>
        <taxon>Ligilactobacillus</taxon>
    </lineage>
</organism>
<sequence length="132" mass="14884">MAKGKVTRSNKLTLSKLERMVSTLENSLEKDPDFGKVISVKETESHKALQKLANRLTKVAANLSVVEEEYARAKYKDAIPTDINLDDFLELMSMYKEEHNVDLSNEVALSSEKVIDAEDINDDSSDEEFSLE</sequence>
<comment type="caution">
    <text evidence="1">The sequence shown here is derived from an EMBL/GenBank/DDBJ whole genome shotgun (WGS) entry which is preliminary data.</text>
</comment>
<protein>
    <submittedName>
        <fullName evidence="1">Uncharacterized protein</fullName>
    </submittedName>
</protein>
<dbReference type="EMBL" id="AWWH01000066">
    <property type="protein sequence ID" value="ETA74546.1"/>
    <property type="molecule type" value="Genomic_DNA"/>
</dbReference>
<dbReference type="RefSeq" id="WP_023859261.1">
    <property type="nucleotide sequence ID" value="NZ_AWWH01000066.1"/>
</dbReference>
<dbReference type="AlphaFoldDB" id="V7HZV0"/>
<gene>
    <name evidence="1" type="ORF">LEQ_0411c</name>
</gene>
<dbReference type="PATRIC" id="fig|1392007.3.peg.640"/>